<dbReference type="AlphaFoldDB" id="A0A8J4Y7R1"/>
<sequence length="185" mass="20061">MGNLLAVVALLQNTKLRQSPSTAFMVNLPACLLPVCALGMPLLGLGCLLQELYGRILIPEKVILAFFSLGFTLSQVHIHTICALALNSPCPQPPRRKPHSVSVSSSPHQGFSFPAFRVPRQKGFPHTNFDAVAALEKTFPDLKVRNLVGTDLSSVLVPLDEESFLLLEDTALDLDAPAKLIKLDP</sequence>
<name>A0A8J4Y7R1_CHIOP</name>
<organism evidence="1 2">
    <name type="scientific">Chionoecetes opilio</name>
    <name type="common">Atlantic snow crab</name>
    <name type="synonym">Cancer opilio</name>
    <dbReference type="NCBI Taxonomy" id="41210"/>
    <lineage>
        <taxon>Eukaryota</taxon>
        <taxon>Metazoa</taxon>
        <taxon>Ecdysozoa</taxon>
        <taxon>Arthropoda</taxon>
        <taxon>Crustacea</taxon>
        <taxon>Multicrustacea</taxon>
        <taxon>Malacostraca</taxon>
        <taxon>Eumalacostraca</taxon>
        <taxon>Eucarida</taxon>
        <taxon>Decapoda</taxon>
        <taxon>Pleocyemata</taxon>
        <taxon>Brachyura</taxon>
        <taxon>Eubrachyura</taxon>
        <taxon>Majoidea</taxon>
        <taxon>Majidae</taxon>
        <taxon>Chionoecetes</taxon>
    </lineage>
</organism>
<reference evidence="1" key="1">
    <citation type="submission" date="2020-07" db="EMBL/GenBank/DDBJ databases">
        <title>The High-quality genome of the commercially important snow crab, Chionoecetes opilio.</title>
        <authorList>
            <person name="Jeong J.-H."/>
            <person name="Ryu S."/>
        </authorList>
    </citation>
    <scope>NUCLEOTIDE SEQUENCE</scope>
    <source>
        <strain evidence="1">MADBK_172401_WGS</strain>
        <tissue evidence="1">Digestive gland</tissue>
    </source>
</reference>
<dbReference type="Proteomes" id="UP000770661">
    <property type="component" value="Unassembled WGS sequence"/>
</dbReference>
<proteinExistence type="predicted"/>
<keyword evidence="2" id="KW-1185">Reference proteome</keyword>
<evidence type="ECO:0000313" key="2">
    <source>
        <dbReference type="Proteomes" id="UP000770661"/>
    </source>
</evidence>
<dbReference type="EMBL" id="JACEEZ010009159">
    <property type="protein sequence ID" value="KAG0722710.1"/>
    <property type="molecule type" value="Genomic_DNA"/>
</dbReference>
<evidence type="ECO:0000313" key="1">
    <source>
        <dbReference type="EMBL" id="KAG0722710.1"/>
    </source>
</evidence>
<comment type="caution">
    <text evidence="1">The sequence shown here is derived from an EMBL/GenBank/DDBJ whole genome shotgun (WGS) entry which is preliminary data.</text>
</comment>
<accession>A0A8J4Y7R1</accession>
<protein>
    <submittedName>
        <fullName evidence="1">Uncharacterized protein</fullName>
    </submittedName>
</protein>
<gene>
    <name evidence="1" type="ORF">GWK47_005865</name>
</gene>